<proteinExistence type="predicted"/>
<evidence type="ECO:0000313" key="1">
    <source>
        <dbReference type="EMBL" id="KIK26036.1"/>
    </source>
</evidence>
<dbReference type="Proteomes" id="UP000054018">
    <property type="component" value="Unassembled WGS sequence"/>
</dbReference>
<keyword evidence="2" id="KW-1185">Reference proteome</keyword>
<evidence type="ECO:0000313" key="2">
    <source>
        <dbReference type="Proteomes" id="UP000054018"/>
    </source>
</evidence>
<gene>
    <name evidence="1" type="ORF">PISMIDRAFT_317259</name>
</gene>
<organism evidence="1 2">
    <name type="scientific">Pisolithus microcarpus 441</name>
    <dbReference type="NCBI Taxonomy" id="765257"/>
    <lineage>
        <taxon>Eukaryota</taxon>
        <taxon>Fungi</taxon>
        <taxon>Dikarya</taxon>
        <taxon>Basidiomycota</taxon>
        <taxon>Agaricomycotina</taxon>
        <taxon>Agaricomycetes</taxon>
        <taxon>Agaricomycetidae</taxon>
        <taxon>Boletales</taxon>
        <taxon>Sclerodermatineae</taxon>
        <taxon>Pisolithaceae</taxon>
        <taxon>Pisolithus</taxon>
    </lineage>
</organism>
<protein>
    <submittedName>
        <fullName evidence="1">Unplaced genomic scaffold scaffold_20, whole genome shotgun sequence</fullName>
    </submittedName>
</protein>
<dbReference type="EMBL" id="KN833704">
    <property type="protein sequence ID" value="KIK26036.1"/>
    <property type="molecule type" value="Genomic_DNA"/>
</dbReference>
<dbReference type="AlphaFoldDB" id="A0A0C9ZA15"/>
<accession>A0A0C9ZA15</accession>
<dbReference type="HOGENOM" id="CLU_2850566_0_0_1"/>
<reference evidence="1 2" key="1">
    <citation type="submission" date="2014-04" db="EMBL/GenBank/DDBJ databases">
        <authorList>
            <consortium name="DOE Joint Genome Institute"/>
            <person name="Kuo A."/>
            <person name="Kohler A."/>
            <person name="Costa M.D."/>
            <person name="Nagy L.G."/>
            <person name="Floudas D."/>
            <person name="Copeland A."/>
            <person name="Barry K.W."/>
            <person name="Cichocki N."/>
            <person name="Veneault-Fourrey C."/>
            <person name="LaButti K."/>
            <person name="Lindquist E.A."/>
            <person name="Lipzen A."/>
            <person name="Lundell T."/>
            <person name="Morin E."/>
            <person name="Murat C."/>
            <person name="Sun H."/>
            <person name="Tunlid A."/>
            <person name="Henrissat B."/>
            <person name="Grigoriev I.V."/>
            <person name="Hibbett D.S."/>
            <person name="Martin F."/>
            <person name="Nordberg H.P."/>
            <person name="Cantor M.N."/>
            <person name="Hua S.X."/>
        </authorList>
    </citation>
    <scope>NUCLEOTIDE SEQUENCE [LARGE SCALE GENOMIC DNA]</scope>
    <source>
        <strain evidence="1 2">441</strain>
    </source>
</reference>
<name>A0A0C9ZA15_9AGAM</name>
<sequence length="65" mass="7516">MKIIEVIRGTTFTAFLFRYEGGKLWLMSSYHYFTIFYVTGHIRVYSIECERPNVKGNGNKSGASE</sequence>
<reference evidence="2" key="2">
    <citation type="submission" date="2015-01" db="EMBL/GenBank/DDBJ databases">
        <title>Evolutionary Origins and Diversification of the Mycorrhizal Mutualists.</title>
        <authorList>
            <consortium name="DOE Joint Genome Institute"/>
            <consortium name="Mycorrhizal Genomics Consortium"/>
            <person name="Kohler A."/>
            <person name="Kuo A."/>
            <person name="Nagy L.G."/>
            <person name="Floudas D."/>
            <person name="Copeland A."/>
            <person name="Barry K.W."/>
            <person name="Cichocki N."/>
            <person name="Veneault-Fourrey C."/>
            <person name="LaButti K."/>
            <person name="Lindquist E.A."/>
            <person name="Lipzen A."/>
            <person name="Lundell T."/>
            <person name="Morin E."/>
            <person name="Murat C."/>
            <person name="Riley R."/>
            <person name="Ohm R."/>
            <person name="Sun H."/>
            <person name="Tunlid A."/>
            <person name="Henrissat B."/>
            <person name="Grigoriev I.V."/>
            <person name="Hibbett D.S."/>
            <person name="Martin F."/>
        </authorList>
    </citation>
    <scope>NUCLEOTIDE SEQUENCE [LARGE SCALE GENOMIC DNA]</scope>
    <source>
        <strain evidence="2">441</strain>
    </source>
</reference>